<dbReference type="InterPro" id="IPR012337">
    <property type="entry name" value="RNaseH-like_sf"/>
</dbReference>
<evidence type="ECO:0000313" key="3">
    <source>
        <dbReference type="Proteomes" id="UP000075398"/>
    </source>
</evidence>
<feature type="domain" description="RNase H type-1" evidence="1">
    <location>
        <begin position="21"/>
        <end position="117"/>
    </location>
</feature>
<dbReference type="InterPro" id="IPR002156">
    <property type="entry name" value="RNaseH_domain"/>
</dbReference>
<dbReference type="PANTHER" id="PTHR47723">
    <property type="entry name" value="OS05G0353850 PROTEIN"/>
    <property type="match status" value="1"/>
</dbReference>
<evidence type="ECO:0000259" key="1">
    <source>
        <dbReference type="Pfam" id="PF13456"/>
    </source>
</evidence>
<sequence>MYIVKINGSATPNPGMRTIEIIVSEKNNIIDEISKDMGSGTCHEAEYLALIEGLKLAIACELTDSDIVFQSDNQLVVFQVNGMYQVSKDTLKPLNTEARELLSNFQSARVEWVPKKRIFKATVIKDLEYMEPPASCA</sequence>
<dbReference type="Proteomes" id="UP000075398">
    <property type="component" value="Unassembled WGS sequence"/>
</dbReference>
<dbReference type="InterPro" id="IPR053151">
    <property type="entry name" value="RNase_H-like"/>
</dbReference>
<dbReference type="SUPFAM" id="SSF53098">
    <property type="entry name" value="Ribonuclease H-like"/>
    <property type="match status" value="1"/>
</dbReference>
<proteinExistence type="predicted"/>
<reference evidence="2 3" key="1">
    <citation type="journal article" date="2016" name="ISME J.">
        <title>Chasing the elusive Euryarchaeota class WSA2: genomes reveal a uniquely fastidious methyl-reducing methanogen.</title>
        <authorList>
            <person name="Nobu M.K."/>
            <person name="Narihiro T."/>
            <person name="Kuroda K."/>
            <person name="Mei R."/>
            <person name="Liu W.T."/>
        </authorList>
    </citation>
    <scope>NUCLEOTIDE SEQUENCE [LARGE SCALE GENOMIC DNA]</scope>
    <source>
        <strain evidence="2">U1lsi0528_Bin055</strain>
    </source>
</reference>
<dbReference type="InterPro" id="IPR036397">
    <property type="entry name" value="RNaseH_sf"/>
</dbReference>
<keyword evidence="2" id="KW-0378">Hydrolase</keyword>
<dbReference type="GO" id="GO:0003676">
    <property type="term" value="F:nucleic acid binding"/>
    <property type="evidence" value="ECO:0007669"/>
    <property type="project" value="InterPro"/>
</dbReference>
<dbReference type="CDD" id="cd09279">
    <property type="entry name" value="RNase_HI_like"/>
    <property type="match status" value="1"/>
</dbReference>
<comment type="caution">
    <text evidence="2">The sequence shown here is derived from an EMBL/GenBank/DDBJ whole genome shotgun (WGS) entry which is preliminary data.</text>
</comment>
<evidence type="ECO:0000313" key="2">
    <source>
        <dbReference type="EMBL" id="KYC50205.1"/>
    </source>
</evidence>
<accession>A0A150IZ89</accession>
<dbReference type="PANTHER" id="PTHR47723:SF19">
    <property type="entry name" value="POLYNUCLEOTIDYL TRANSFERASE, RIBONUCLEASE H-LIKE SUPERFAMILY PROTEIN"/>
    <property type="match status" value="1"/>
</dbReference>
<dbReference type="AlphaFoldDB" id="A0A150IZ89"/>
<organism evidence="2 3">
    <name type="scientific">Candidatus Methanofastidiosum methylothiophilum</name>
    <dbReference type="NCBI Taxonomy" id="1705564"/>
    <lineage>
        <taxon>Archaea</taxon>
        <taxon>Methanobacteriati</taxon>
        <taxon>Methanobacteriota</taxon>
        <taxon>Stenosarchaea group</taxon>
        <taxon>Candidatus Methanofastidiosia</taxon>
        <taxon>Candidatus Methanofastidiosales</taxon>
        <taxon>Candidatus Methanofastidiosaceae</taxon>
        <taxon>Candidatus Methanofastidiosum</taxon>
    </lineage>
</organism>
<protein>
    <submittedName>
        <fullName evidence="2">Ribonuclease HI</fullName>
        <ecNumber evidence="2">3.1.26.4</ecNumber>
    </submittedName>
</protein>
<gene>
    <name evidence="2" type="primary">rnhA</name>
    <name evidence="2" type="ORF">AMQ22_01493</name>
</gene>
<dbReference type="EMBL" id="LNGC01000078">
    <property type="protein sequence ID" value="KYC50205.1"/>
    <property type="molecule type" value="Genomic_DNA"/>
</dbReference>
<dbReference type="Pfam" id="PF13456">
    <property type="entry name" value="RVT_3"/>
    <property type="match status" value="1"/>
</dbReference>
<dbReference type="GO" id="GO:0004523">
    <property type="term" value="F:RNA-DNA hybrid ribonuclease activity"/>
    <property type="evidence" value="ECO:0007669"/>
    <property type="project" value="UniProtKB-EC"/>
</dbReference>
<dbReference type="EC" id="3.1.26.4" evidence="2"/>
<name>A0A150IZ89_9EURY</name>
<dbReference type="Gene3D" id="3.30.420.10">
    <property type="entry name" value="Ribonuclease H-like superfamily/Ribonuclease H"/>
    <property type="match status" value="1"/>
</dbReference>